<dbReference type="InterPro" id="IPR005062">
    <property type="entry name" value="SAC3/GANP/THP3_conserved"/>
</dbReference>
<keyword evidence="4" id="KW-1185">Reference proteome</keyword>
<dbReference type="GO" id="GO:0005634">
    <property type="term" value="C:nucleus"/>
    <property type="evidence" value="ECO:0007669"/>
    <property type="project" value="TreeGrafter"/>
</dbReference>
<dbReference type="Proteomes" id="UP000654075">
    <property type="component" value="Unassembled WGS sequence"/>
</dbReference>
<accession>A0A813FRZ3</accession>
<dbReference type="AlphaFoldDB" id="A0A813FRZ3"/>
<organism evidence="3 4">
    <name type="scientific">Polarella glacialis</name>
    <name type="common">Dinoflagellate</name>
    <dbReference type="NCBI Taxonomy" id="89957"/>
    <lineage>
        <taxon>Eukaryota</taxon>
        <taxon>Sar</taxon>
        <taxon>Alveolata</taxon>
        <taxon>Dinophyceae</taxon>
        <taxon>Suessiales</taxon>
        <taxon>Suessiaceae</taxon>
        <taxon>Polarella</taxon>
    </lineage>
</organism>
<dbReference type="Gene3D" id="1.25.40.990">
    <property type="match status" value="1"/>
</dbReference>
<dbReference type="PANTHER" id="PTHR12436">
    <property type="entry name" value="80 KDA MCM3-ASSOCIATED PROTEIN"/>
    <property type="match status" value="1"/>
</dbReference>
<protein>
    <recommendedName>
        <fullName evidence="2">SAC3/GANP/THP3 conserved domain-containing protein</fullName>
    </recommendedName>
</protein>
<dbReference type="OrthoDB" id="199574at2759"/>
<name>A0A813FRZ3_POLGL</name>
<dbReference type="Pfam" id="PF03399">
    <property type="entry name" value="SAC3_GANP"/>
    <property type="match status" value="1"/>
</dbReference>
<evidence type="ECO:0000313" key="3">
    <source>
        <dbReference type="EMBL" id="CAE8613420.1"/>
    </source>
</evidence>
<evidence type="ECO:0000259" key="2">
    <source>
        <dbReference type="Pfam" id="PF03399"/>
    </source>
</evidence>
<reference evidence="3" key="1">
    <citation type="submission" date="2021-02" db="EMBL/GenBank/DDBJ databases">
        <authorList>
            <person name="Dougan E. K."/>
            <person name="Rhodes N."/>
            <person name="Thang M."/>
            <person name="Chan C."/>
        </authorList>
    </citation>
    <scope>NUCLEOTIDE SEQUENCE</scope>
</reference>
<evidence type="ECO:0000313" key="4">
    <source>
        <dbReference type="Proteomes" id="UP000654075"/>
    </source>
</evidence>
<feature type="domain" description="SAC3/GANP/THP3 conserved" evidence="2">
    <location>
        <begin position="96"/>
        <end position="172"/>
    </location>
</feature>
<gene>
    <name evidence="3" type="ORF">PGLA1383_LOCUS31188</name>
</gene>
<comment type="caution">
    <text evidence="3">The sequence shown here is derived from an EMBL/GenBank/DDBJ whole genome shotgun (WGS) entry which is preliminary data.</text>
</comment>
<proteinExistence type="predicted"/>
<evidence type="ECO:0000256" key="1">
    <source>
        <dbReference type="SAM" id="MobiDB-lite"/>
    </source>
</evidence>
<feature type="region of interest" description="Disordered" evidence="1">
    <location>
        <begin position="1"/>
        <end position="44"/>
    </location>
</feature>
<dbReference type="PANTHER" id="PTHR12436:SF4">
    <property type="entry name" value="LEUKOCYTE RECEPTOR CLUSTER MEMBER 8"/>
    <property type="match status" value="1"/>
</dbReference>
<dbReference type="InterPro" id="IPR045107">
    <property type="entry name" value="SAC3/GANP/THP3"/>
</dbReference>
<sequence length="215" mass="24453">MPDKSRSRTPRRSPVAAPQDVESIEVDGSDASQDEDDQDEDDLGFEVDMAGDEGQRVKPCARRSLKQLSKTSLFVTEEDVARAAEAWQVVGCSQRVEKSYKRLTSAPRPEDVRPEPVLEEALRSCRRRWESERNWAYVSDQLRAIRQDLVVQRSRSHFACRAYETCARLALEAQDLGQFHQCQVQVLSVFQSTGCCELLVVLLLFVVICDLKYVI</sequence>
<dbReference type="EMBL" id="CAJNNV010025256">
    <property type="protein sequence ID" value="CAE8613420.1"/>
    <property type="molecule type" value="Genomic_DNA"/>
</dbReference>
<feature type="compositionally biased region" description="Acidic residues" evidence="1">
    <location>
        <begin position="22"/>
        <end position="44"/>
    </location>
</feature>